<name>A0A840IB62_9ACTN</name>
<evidence type="ECO:0000313" key="2">
    <source>
        <dbReference type="Proteomes" id="UP000585272"/>
    </source>
</evidence>
<sequence length="135" mass="14545">MSDWVSFRPPGTPHPFALAIASDQAVFVSGLSGHDPETGELPDDIPAQARQAMLNLKASLEASGSSLDEIVWFHPYVTKREYALEMDEVIKEFIGEIPPASGALVICDLAFPGMRLEFEAVAVKGARRVAHPANG</sequence>
<gene>
    <name evidence="1" type="ORF">BDZ31_001743</name>
</gene>
<proteinExistence type="predicted"/>
<protein>
    <submittedName>
        <fullName evidence="1">Enamine deaminase RidA (YjgF/YER057c/UK114 family)</fullName>
    </submittedName>
</protein>
<dbReference type="CDD" id="cd00448">
    <property type="entry name" value="YjgF_YER057c_UK114_family"/>
    <property type="match status" value="1"/>
</dbReference>
<comment type="caution">
    <text evidence="1">The sequence shown here is derived from an EMBL/GenBank/DDBJ whole genome shotgun (WGS) entry which is preliminary data.</text>
</comment>
<dbReference type="Proteomes" id="UP000585272">
    <property type="component" value="Unassembled WGS sequence"/>
</dbReference>
<dbReference type="Pfam" id="PF01042">
    <property type="entry name" value="Ribonuc_L-PSP"/>
    <property type="match status" value="1"/>
</dbReference>
<dbReference type="AlphaFoldDB" id="A0A840IB62"/>
<dbReference type="InterPro" id="IPR006175">
    <property type="entry name" value="YjgF/YER057c/UK114"/>
</dbReference>
<dbReference type="PANTHER" id="PTHR43857">
    <property type="entry name" value="BLR7761 PROTEIN"/>
    <property type="match status" value="1"/>
</dbReference>
<dbReference type="Gene3D" id="3.30.1330.40">
    <property type="entry name" value="RutC-like"/>
    <property type="match status" value="1"/>
</dbReference>
<organism evidence="1 2">
    <name type="scientific">Conexibacter arvalis</name>
    <dbReference type="NCBI Taxonomy" id="912552"/>
    <lineage>
        <taxon>Bacteria</taxon>
        <taxon>Bacillati</taxon>
        <taxon>Actinomycetota</taxon>
        <taxon>Thermoleophilia</taxon>
        <taxon>Solirubrobacterales</taxon>
        <taxon>Conexibacteraceae</taxon>
        <taxon>Conexibacter</taxon>
    </lineage>
</organism>
<dbReference type="SUPFAM" id="SSF55298">
    <property type="entry name" value="YjgF-like"/>
    <property type="match status" value="1"/>
</dbReference>
<keyword evidence="2" id="KW-1185">Reference proteome</keyword>
<reference evidence="1 2" key="1">
    <citation type="submission" date="2020-08" db="EMBL/GenBank/DDBJ databases">
        <title>Genomic Encyclopedia of Archaeal and Bacterial Type Strains, Phase II (KMG-II): from individual species to whole genera.</title>
        <authorList>
            <person name="Goeker M."/>
        </authorList>
    </citation>
    <scope>NUCLEOTIDE SEQUENCE [LARGE SCALE GENOMIC DNA]</scope>
    <source>
        <strain evidence="1 2">DSM 23288</strain>
    </source>
</reference>
<dbReference type="RefSeq" id="WP_183341138.1">
    <property type="nucleotide sequence ID" value="NZ_JACHNU010000002.1"/>
</dbReference>
<accession>A0A840IB62</accession>
<dbReference type="PANTHER" id="PTHR43857:SF1">
    <property type="entry name" value="YJGH FAMILY PROTEIN"/>
    <property type="match status" value="1"/>
</dbReference>
<dbReference type="EMBL" id="JACHNU010000002">
    <property type="protein sequence ID" value="MBB4662157.1"/>
    <property type="molecule type" value="Genomic_DNA"/>
</dbReference>
<dbReference type="InterPro" id="IPR035959">
    <property type="entry name" value="RutC-like_sf"/>
</dbReference>
<evidence type="ECO:0000313" key="1">
    <source>
        <dbReference type="EMBL" id="MBB4662157.1"/>
    </source>
</evidence>